<evidence type="ECO:0000313" key="4">
    <source>
        <dbReference type="Proteomes" id="UP001595075"/>
    </source>
</evidence>
<dbReference type="Pfam" id="PF00646">
    <property type="entry name" value="F-box"/>
    <property type="match status" value="1"/>
</dbReference>
<feature type="compositionally biased region" description="Acidic residues" evidence="1">
    <location>
        <begin position="559"/>
        <end position="573"/>
    </location>
</feature>
<feature type="region of interest" description="Disordered" evidence="1">
    <location>
        <begin position="1"/>
        <end position="54"/>
    </location>
</feature>
<dbReference type="SUPFAM" id="SSF81383">
    <property type="entry name" value="F-box domain"/>
    <property type="match status" value="1"/>
</dbReference>
<dbReference type="InterPro" id="IPR036047">
    <property type="entry name" value="F-box-like_dom_sf"/>
</dbReference>
<comment type="caution">
    <text evidence="3">The sequence shown here is derived from an EMBL/GenBank/DDBJ whole genome shotgun (WGS) entry which is preliminary data.</text>
</comment>
<reference evidence="3 4" key="1">
    <citation type="journal article" date="2024" name="Commun. Biol.">
        <title>Comparative genomic analysis of thermophilic fungi reveals convergent evolutionary adaptations and gene losses.</title>
        <authorList>
            <person name="Steindorff A.S."/>
            <person name="Aguilar-Pontes M.V."/>
            <person name="Robinson A.J."/>
            <person name="Andreopoulos B."/>
            <person name="LaButti K."/>
            <person name="Kuo A."/>
            <person name="Mondo S."/>
            <person name="Riley R."/>
            <person name="Otillar R."/>
            <person name="Haridas S."/>
            <person name="Lipzen A."/>
            <person name="Grimwood J."/>
            <person name="Schmutz J."/>
            <person name="Clum A."/>
            <person name="Reid I.D."/>
            <person name="Moisan M.C."/>
            <person name="Butler G."/>
            <person name="Nguyen T.T.M."/>
            <person name="Dewar K."/>
            <person name="Conant G."/>
            <person name="Drula E."/>
            <person name="Henrissat B."/>
            <person name="Hansel C."/>
            <person name="Singer S."/>
            <person name="Hutchinson M.I."/>
            <person name="de Vries R.P."/>
            <person name="Natvig D.O."/>
            <person name="Powell A.J."/>
            <person name="Tsang A."/>
            <person name="Grigoriev I.V."/>
        </authorList>
    </citation>
    <scope>NUCLEOTIDE SEQUENCE [LARGE SCALE GENOMIC DNA]</scope>
    <source>
        <strain evidence="3 4">CBS 494.80</strain>
    </source>
</reference>
<protein>
    <recommendedName>
        <fullName evidence="2">F-box domain-containing protein</fullName>
    </recommendedName>
</protein>
<evidence type="ECO:0000259" key="2">
    <source>
        <dbReference type="Pfam" id="PF00646"/>
    </source>
</evidence>
<dbReference type="Proteomes" id="UP001595075">
    <property type="component" value="Unassembled WGS sequence"/>
</dbReference>
<evidence type="ECO:0000313" key="3">
    <source>
        <dbReference type="EMBL" id="KAL2064394.1"/>
    </source>
</evidence>
<dbReference type="SUPFAM" id="SSF52047">
    <property type="entry name" value="RNI-like"/>
    <property type="match status" value="1"/>
</dbReference>
<dbReference type="InterPro" id="IPR001810">
    <property type="entry name" value="F-box_dom"/>
</dbReference>
<accession>A0ABR4C3A9</accession>
<proteinExistence type="predicted"/>
<sequence length="573" mass="64911">MPPARTSRATPEISASRPKSRAKPSGSLNPKSHAKAAQNTKSDTAEPDKESNRSNAFISLPLELKLQIVEFLPTRDIPNVRMISESWAAAGAPSIFRDGFTVRPYLDDMDRLGEVCSRPEIAKGIHHIRIFAGDMQKELLVEAVYREEQRLNWATGGQLTKIWKQVDAIFDPERMQKHCEVGLLEKYLPLLPNLEFLMVTSLDCPFRGNETPFCIAWASLVEDYDENDEELVHFLDSRMSVERYSSILSAASKCTTIHTIALDSFPIDCFRDRRQQSLNKHLCDALQPSSKLKERLSHITALQISIEGAATATDYTPDMGRRMAEFIGCFRSLTTLDLSYDESVDESDECLMGFEEVFYRFKFPHLHSLLIAGCDSNEKDLGKFLFAHKKTLRRLCIGEAAVTPEESSWKQILTDLRDHMSLEKFELYVPEAEGRIYDVYWKSVPSDGKSKVKDAKLLELYVLGKCPWPMAESNPRGGGWKRKFGAEDMKLLDLPEEEMRDLLGEEWETDGDSEAEDEDMEDDDSTDDDDSSDDESGTYFSVDEDVYFIDDGNAVAGDGEWEDMDVDEAEVVE</sequence>
<feature type="region of interest" description="Disordered" evidence="1">
    <location>
        <begin position="506"/>
        <end position="573"/>
    </location>
</feature>
<gene>
    <name evidence="3" type="ORF">VTL71DRAFT_4888</name>
</gene>
<name>A0ABR4C3A9_9HELO</name>
<feature type="compositionally biased region" description="Acidic residues" evidence="1">
    <location>
        <begin position="506"/>
        <end position="548"/>
    </location>
</feature>
<keyword evidence="4" id="KW-1185">Reference proteome</keyword>
<feature type="compositionally biased region" description="Basic and acidic residues" evidence="1">
    <location>
        <begin position="43"/>
        <end position="52"/>
    </location>
</feature>
<organism evidence="3 4">
    <name type="scientific">Oculimacula yallundae</name>
    <dbReference type="NCBI Taxonomy" id="86028"/>
    <lineage>
        <taxon>Eukaryota</taxon>
        <taxon>Fungi</taxon>
        <taxon>Dikarya</taxon>
        <taxon>Ascomycota</taxon>
        <taxon>Pezizomycotina</taxon>
        <taxon>Leotiomycetes</taxon>
        <taxon>Helotiales</taxon>
        <taxon>Ploettnerulaceae</taxon>
        <taxon>Oculimacula</taxon>
    </lineage>
</organism>
<feature type="domain" description="F-box" evidence="2">
    <location>
        <begin position="59"/>
        <end position="88"/>
    </location>
</feature>
<dbReference type="EMBL" id="JAZHXI010000014">
    <property type="protein sequence ID" value="KAL2064394.1"/>
    <property type="molecule type" value="Genomic_DNA"/>
</dbReference>
<evidence type="ECO:0000256" key="1">
    <source>
        <dbReference type="SAM" id="MobiDB-lite"/>
    </source>
</evidence>